<evidence type="ECO:0000313" key="3">
    <source>
        <dbReference type="Proteomes" id="UP000291101"/>
    </source>
</evidence>
<organism evidence="2 3">
    <name type="scientific">Nocardioides zhouii</name>
    <dbReference type="NCBI Taxonomy" id="1168729"/>
    <lineage>
        <taxon>Bacteria</taxon>
        <taxon>Bacillati</taxon>
        <taxon>Actinomycetota</taxon>
        <taxon>Actinomycetes</taxon>
        <taxon>Propionibacteriales</taxon>
        <taxon>Nocardioidaceae</taxon>
        <taxon>Nocardioides</taxon>
    </lineage>
</organism>
<gene>
    <name evidence="2" type="ORF">EUA94_00725</name>
</gene>
<protein>
    <recommendedName>
        <fullName evidence="4">Blue (type 1) copper domain-containing protein</fullName>
    </recommendedName>
</protein>
<feature type="signal peptide" evidence="1">
    <location>
        <begin position="1"/>
        <end position="20"/>
    </location>
</feature>
<reference evidence="2 3" key="1">
    <citation type="submission" date="2019-01" db="EMBL/GenBank/DDBJ databases">
        <title>Novel species of Nocardioides.</title>
        <authorList>
            <person name="Liu Q."/>
            <person name="X Y.-H."/>
        </authorList>
    </citation>
    <scope>NUCLEOTIDE SEQUENCE [LARGE SCALE GENOMIC DNA]</scope>
    <source>
        <strain evidence="2 3">HLT2-9</strain>
    </source>
</reference>
<dbReference type="RefSeq" id="WP_129423696.1">
    <property type="nucleotide sequence ID" value="NZ_SDWV01000001.1"/>
</dbReference>
<dbReference type="Proteomes" id="UP000291101">
    <property type="component" value="Unassembled WGS sequence"/>
</dbReference>
<dbReference type="EMBL" id="SDWV01000001">
    <property type="protein sequence ID" value="RYC14678.1"/>
    <property type="molecule type" value="Genomic_DNA"/>
</dbReference>
<accession>A0A4Q2TC21</accession>
<proteinExistence type="predicted"/>
<keyword evidence="3" id="KW-1185">Reference proteome</keyword>
<dbReference type="AlphaFoldDB" id="A0A4Q2TC21"/>
<evidence type="ECO:0000256" key="1">
    <source>
        <dbReference type="SAM" id="SignalP"/>
    </source>
</evidence>
<comment type="caution">
    <text evidence="2">The sequence shown here is derived from an EMBL/GenBank/DDBJ whole genome shotgun (WGS) entry which is preliminary data.</text>
</comment>
<dbReference type="OrthoDB" id="162678at2"/>
<evidence type="ECO:0008006" key="4">
    <source>
        <dbReference type="Google" id="ProtNLM"/>
    </source>
</evidence>
<feature type="chain" id="PRO_5039700605" description="Blue (type 1) copper domain-containing protein" evidence="1">
    <location>
        <begin position="21"/>
        <end position="277"/>
    </location>
</feature>
<sequence>MSATALACTPLLLAPIGATASPAPTTSRAATPHLTATLTGKTIEVTGADHLRPGRVKLSVEGKGVVEIAMFKRGYDGEDFNADIGLFGAKNDIKALKHALANTQILGGFEGGGSGTVVLPRAGSYTPFSIGRRGVVLGDPIIVRGEKRASSTPRTDGRILATTGPAWGGSTTLPAQGRLLFKNKGNTGVPHFLVLQQVAEGTTTDTVLEYLQSGDEGQPPWGLPGGMESASLSPGRSMTVDYDLPAGQYVVMCFFPDPKMDGMPHALMGMLEMIHLT</sequence>
<dbReference type="InterPro" id="IPR008972">
    <property type="entry name" value="Cupredoxin"/>
</dbReference>
<evidence type="ECO:0000313" key="2">
    <source>
        <dbReference type="EMBL" id="RYC14678.1"/>
    </source>
</evidence>
<dbReference type="SUPFAM" id="SSF49503">
    <property type="entry name" value="Cupredoxins"/>
    <property type="match status" value="1"/>
</dbReference>
<keyword evidence="1" id="KW-0732">Signal</keyword>
<name>A0A4Q2TC21_9ACTN</name>